<accession>A0A3N5BK61</accession>
<proteinExistence type="predicted"/>
<gene>
    <name evidence="2" type="ORF">EDD62_0908</name>
</gene>
<keyword evidence="1" id="KW-1133">Transmembrane helix</keyword>
<feature type="transmembrane region" description="Helical" evidence="1">
    <location>
        <begin position="90"/>
        <end position="109"/>
    </location>
</feature>
<keyword evidence="3" id="KW-1185">Reference proteome</keyword>
<feature type="transmembrane region" description="Helical" evidence="1">
    <location>
        <begin position="340"/>
        <end position="362"/>
    </location>
</feature>
<keyword evidence="1" id="KW-0472">Membrane</keyword>
<feature type="transmembrane region" description="Helical" evidence="1">
    <location>
        <begin position="147"/>
        <end position="165"/>
    </location>
</feature>
<feature type="transmembrane region" description="Helical" evidence="1">
    <location>
        <begin position="177"/>
        <end position="195"/>
    </location>
</feature>
<name>A0A3N5BK61_9BACL</name>
<sequence>MKNAFHRSTVYNSDTWGEVMKRLEVIFSYVIGAYLIFLGIVSLIKHENITMYHEKGVFSQETPTIKNGLDLFNAFFDEIEMILGQSIGGFPILFSIIVFILGLLFIYFGRLLKKTTDYDKPLMMTYFVFSFIFVMMTTLLMTVVYSYLAWLFFVFFMLLGLYFTYKHRLNPENDKVHYFLLLIMFMIAYVSTQHYVYHVLDQDVFTPFDVLSINIFFTVLTALSFMSLYVALYLKKSLMPWGYVDSNEEVLSRRLKRQKRGPIDSNKVYLFDPLHDVLTKLNPIRLFEDDPWFRWPSWLKVTYIELFLGMIMLIFVGIEFNNRNGLLISGDFKISQLNMIYEWLNLFVLLCGVLLYIIVTVLNILKDRYGAIQFVLIFLITLKLFTSLSIKLFQDVELAQLILPINLLLCIISIPMLLINLSKNY</sequence>
<evidence type="ECO:0000256" key="1">
    <source>
        <dbReference type="SAM" id="Phobius"/>
    </source>
</evidence>
<keyword evidence="1" id="KW-0812">Transmembrane</keyword>
<dbReference type="EMBL" id="RKRK01000002">
    <property type="protein sequence ID" value="RPF58264.1"/>
    <property type="molecule type" value="Genomic_DNA"/>
</dbReference>
<evidence type="ECO:0000313" key="3">
    <source>
        <dbReference type="Proteomes" id="UP000277108"/>
    </source>
</evidence>
<feature type="transmembrane region" description="Helical" evidence="1">
    <location>
        <begin position="26"/>
        <end position="44"/>
    </location>
</feature>
<reference evidence="2 3" key="1">
    <citation type="submission" date="2018-11" db="EMBL/GenBank/DDBJ databases">
        <title>Genomic Encyclopedia of Type Strains, Phase IV (KMG-IV): sequencing the most valuable type-strain genomes for metagenomic binning, comparative biology and taxonomic classification.</title>
        <authorList>
            <person name="Goeker M."/>
        </authorList>
    </citation>
    <scope>NUCLEOTIDE SEQUENCE [LARGE SCALE GENOMIC DNA]</scope>
    <source>
        <strain evidence="2 3">DSM 29158</strain>
    </source>
</reference>
<dbReference type="AlphaFoldDB" id="A0A3N5BK61"/>
<feature type="transmembrane region" description="Helical" evidence="1">
    <location>
        <begin position="301"/>
        <end position="320"/>
    </location>
</feature>
<comment type="caution">
    <text evidence="2">The sequence shown here is derived from an EMBL/GenBank/DDBJ whole genome shotgun (WGS) entry which is preliminary data.</text>
</comment>
<organism evidence="2 3">
    <name type="scientific">Abyssicoccus albus</name>
    <dbReference type="NCBI Taxonomy" id="1817405"/>
    <lineage>
        <taxon>Bacteria</taxon>
        <taxon>Bacillati</taxon>
        <taxon>Bacillota</taxon>
        <taxon>Bacilli</taxon>
        <taxon>Bacillales</taxon>
        <taxon>Abyssicoccaceae</taxon>
    </lineage>
</organism>
<feature type="transmembrane region" description="Helical" evidence="1">
    <location>
        <begin position="121"/>
        <end position="141"/>
    </location>
</feature>
<feature type="transmembrane region" description="Helical" evidence="1">
    <location>
        <begin position="374"/>
        <end position="393"/>
    </location>
</feature>
<protein>
    <submittedName>
        <fullName evidence="2">Uncharacterized protein</fullName>
    </submittedName>
</protein>
<dbReference type="Proteomes" id="UP000277108">
    <property type="component" value="Unassembled WGS sequence"/>
</dbReference>
<evidence type="ECO:0000313" key="2">
    <source>
        <dbReference type="EMBL" id="RPF58264.1"/>
    </source>
</evidence>
<feature type="transmembrane region" description="Helical" evidence="1">
    <location>
        <begin position="215"/>
        <end position="234"/>
    </location>
</feature>
<feature type="transmembrane region" description="Helical" evidence="1">
    <location>
        <begin position="399"/>
        <end position="419"/>
    </location>
</feature>